<dbReference type="InterPro" id="IPR001126">
    <property type="entry name" value="UmuC"/>
</dbReference>
<keyword evidence="3" id="KW-0808">Transferase</keyword>
<dbReference type="RefSeq" id="XP_030048814.1">
    <property type="nucleotide sequence ID" value="XM_030192954.1"/>
</dbReference>
<dbReference type="OrthoDB" id="447129at2759"/>
<gene>
    <name evidence="7" type="primary">POLI</name>
</gene>
<dbReference type="SUPFAM" id="SSF56672">
    <property type="entry name" value="DNA/RNA polymerases"/>
    <property type="match status" value="1"/>
</dbReference>
<dbReference type="GO" id="GO:0003887">
    <property type="term" value="F:DNA-directed DNA polymerase activity"/>
    <property type="evidence" value="ECO:0007669"/>
    <property type="project" value="InterPro"/>
</dbReference>
<dbReference type="Gene3D" id="1.10.150.20">
    <property type="entry name" value="5' to 3' exonuclease, C-terminal subdomain"/>
    <property type="match status" value="1"/>
</dbReference>
<dbReference type="PROSITE" id="PS50173">
    <property type="entry name" value="UMUC"/>
    <property type="match status" value="1"/>
</dbReference>
<accession>A0A6P7XF38</accession>
<dbReference type="GO" id="GO:0006281">
    <property type="term" value="P:DNA repair"/>
    <property type="evidence" value="ECO:0007669"/>
    <property type="project" value="InterPro"/>
</dbReference>
<protein>
    <submittedName>
        <fullName evidence="7">DNA polymerase iota isoform X1</fullName>
    </submittedName>
</protein>
<dbReference type="Pfam" id="PF00817">
    <property type="entry name" value="IMS"/>
    <property type="match status" value="1"/>
</dbReference>
<dbReference type="Pfam" id="PF11799">
    <property type="entry name" value="IMS_C"/>
    <property type="match status" value="1"/>
</dbReference>
<feature type="region of interest" description="Disordered" evidence="4">
    <location>
        <begin position="1"/>
        <end position="23"/>
    </location>
</feature>
<dbReference type="FunFam" id="3.30.70.270:FF:000013">
    <property type="entry name" value="Polymerase (DNA directed) iota"/>
    <property type="match status" value="1"/>
</dbReference>
<evidence type="ECO:0000256" key="1">
    <source>
        <dbReference type="ARBA" id="ARBA00010945"/>
    </source>
</evidence>
<feature type="compositionally biased region" description="Polar residues" evidence="4">
    <location>
        <begin position="760"/>
        <end position="769"/>
    </location>
</feature>
<dbReference type="Gene3D" id="3.30.1490.100">
    <property type="entry name" value="DNA polymerase, Y-family, little finger domain"/>
    <property type="match status" value="1"/>
</dbReference>
<dbReference type="PANTHER" id="PTHR46404:SF1">
    <property type="entry name" value="DNA POLYMERASE IOTA"/>
    <property type="match status" value="1"/>
</dbReference>
<dbReference type="InParanoid" id="A0A6P7XF38"/>
<dbReference type="InterPro" id="IPR043502">
    <property type="entry name" value="DNA/RNA_pol_sf"/>
</dbReference>
<dbReference type="Proteomes" id="UP000515156">
    <property type="component" value="Chromosome 2"/>
</dbReference>
<dbReference type="CTD" id="11201"/>
<evidence type="ECO:0000256" key="4">
    <source>
        <dbReference type="SAM" id="MobiDB-lite"/>
    </source>
</evidence>
<dbReference type="FunFam" id="3.30.1490.100:FF:000003">
    <property type="entry name" value="Polymerase (DNA directed) iota"/>
    <property type="match status" value="1"/>
</dbReference>
<dbReference type="InterPro" id="IPR025527">
    <property type="entry name" value="HUWE1/Rev1_UBM"/>
</dbReference>
<feature type="domain" description="UmuC" evidence="5">
    <location>
        <begin position="59"/>
        <end position="269"/>
    </location>
</feature>
<evidence type="ECO:0000259" key="5">
    <source>
        <dbReference type="PROSITE" id="PS50173"/>
    </source>
</evidence>
<dbReference type="Gene3D" id="3.30.70.270">
    <property type="match status" value="1"/>
</dbReference>
<dbReference type="FunFam" id="3.40.1170.60:FF:000006">
    <property type="entry name" value="DNA polymerase iota"/>
    <property type="match status" value="1"/>
</dbReference>
<dbReference type="PIRSF" id="PIRSF036603">
    <property type="entry name" value="DPol_eta"/>
    <property type="match status" value="1"/>
</dbReference>
<feature type="compositionally biased region" description="Acidic residues" evidence="4">
    <location>
        <begin position="9"/>
        <end position="21"/>
    </location>
</feature>
<dbReference type="InterPro" id="IPR043128">
    <property type="entry name" value="Rev_trsase/Diguanyl_cyclase"/>
</dbReference>
<dbReference type="Pfam" id="PF21999">
    <property type="entry name" value="IMS_HHH_1"/>
    <property type="match status" value="1"/>
</dbReference>
<evidence type="ECO:0000313" key="7">
    <source>
        <dbReference type="RefSeq" id="XP_030048814.1"/>
    </source>
</evidence>
<feature type="compositionally biased region" description="Polar residues" evidence="4">
    <location>
        <begin position="740"/>
        <end position="753"/>
    </location>
</feature>
<dbReference type="FunCoup" id="A0A6P7XF38">
    <property type="interactions" value="2142"/>
</dbReference>
<comment type="similarity">
    <text evidence="1">Belongs to the DNA polymerase type-Y family.</text>
</comment>
<dbReference type="GeneID" id="115462890"/>
<dbReference type="Gene3D" id="6.10.250.1630">
    <property type="match status" value="2"/>
</dbReference>
<dbReference type="InterPro" id="IPR017961">
    <property type="entry name" value="DNA_pol_Y-fam_little_finger"/>
</dbReference>
<keyword evidence="6" id="KW-1185">Reference proteome</keyword>
<dbReference type="GO" id="GO:0019985">
    <property type="term" value="P:translesion synthesis"/>
    <property type="evidence" value="ECO:0007669"/>
    <property type="project" value="TreeGrafter"/>
</dbReference>
<dbReference type="Gene3D" id="3.40.1170.60">
    <property type="match status" value="1"/>
</dbReference>
<keyword evidence="2" id="KW-0237">DNA synthesis</keyword>
<dbReference type="KEGG" id="muo:115462890"/>
<dbReference type="InterPro" id="IPR036775">
    <property type="entry name" value="DNA_pol_Y-fam_lit_finger_sf"/>
</dbReference>
<proteinExistence type="inferred from homology"/>
<sequence>MDLSKTSDEEQEGNEDDEETDWLVSNDDTQRRVWIPGAAEGRLLLGKVEKRGIPVHRVIVHIDMDCFYAQVEMIRNPELREKPLGVQQKHVVVTCNYEARKHGVHKLMSVRNAKEKCPQLVLVSGEDLTNYREISYKATELLEEFSPLVERLGFDENFIDLTEMVEKRLKQPQSTAVYVSGHIYNHQSLNLSDVMHLRLAVGSQIAAEMRETLYNRLGLTCCAGVASNKLLSKLVCGTFKPNQQTVLLPESCQRMMGSLEHLGKVPGIGYKTTKRLESLGLSSLSDLQTCFLPMLEKELGSSVAQRIYMLSHGEDNSAVIPSGPPQSLSDEDSFRKCSTEAEVEKKIEELLMNLLDRICKDGRKPHTVRLTLRQFSPTNKWFNRESRQCPVPTHLIQKFGARNSDIVAPLVDLLMKLFHKMINVKVPFHLTLLNVCFCNLKATSSITKGSIAFYLAQKKSFDPDSDQCIQKKLTADTEDLSQTKDNCLELDLFSGKSTYTRAPFIDTITKTEAKGICEFPFHQLPVGIDWDVFSQLPEDIKKEILSNPGSSLNQPSAKYKGMQSFAPKNVEITSLEFKKNDHNTESISVPYSKNSQGNFPVEVKHDQLRLNYVSSTCEQKKCPDREFFDECVRQNSQTLHSASMQLACTNFQNQLFQKSLVTDGHVQTKYAGSELDSLMNPVERAHGKAEITFPSSVDPKVFSELPAEIQNELRAEWKRQELFSKIAVKHDENKMKATKGKQSIPKSPVSNSLLKYFKPNESTLNTRKH</sequence>
<organism evidence="6 7">
    <name type="scientific">Microcaecilia unicolor</name>
    <dbReference type="NCBI Taxonomy" id="1415580"/>
    <lineage>
        <taxon>Eukaryota</taxon>
        <taxon>Metazoa</taxon>
        <taxon>Chordata</taxon>
        <taxon>Craniata</taxon>
        <taxon>Vertebrata</taxon>
        <taxon>Euteleostomi</taxon>
        <taxon>Amphibia</taxon>
        <taxon>Gymnophiona</taxon>
        <taxon>Siphonopidae</taxon>
        <taxon>Microcaecilia</taxon>
    </lineage>
</organism>
<reference evidence="7" key="1">
    <citation type="submission" date="2025-08" db="UniProtKB">
        <authorList>
            <consortium name="RefSeq"/>
        </authorList>
    </citation>
    <scope>IDENTIFICATION</scope>
</reference>
<dbReference type="AlphaFoldDB" id="A0A6P7XF38"/>
<evidence type="ECO:0000313" key="6">
    <source>
        <dbReference type="Proteomes" id="UP000515156"/>
    </source>
</evidence>
<evidence type="ECO:0000256" key="3">
    <source>
        <dbReference type="ARBA" id="ARBA00022679"/>
    </source>
</evidence>
<dbReference type="Pfam" id="PF14377">
    <property type="entry name" value="UBM"/>
    <property type="match status" value="2"/>
</dbReference>
<dbReference type="GO" id="GO:0003684">
    <property type="term" value="F:damaged DNA binding"/>
    <property type="evidence" value="ECO:0007669"/>
    <property type="project" value="InterPro"/>
</dbReference>
<dbReference type="InterPro" id="IPR053848">
    <property type="entry name" value="IMS_HHH_1"/>
</dbReference>
<name>A0A6P7XF38_9AMPH</name>
<evidence type="ECO:0000256" key="2">
    <source>
        <dbReference type="ARBA" id="ARBA00022634"/>
    </source>
</evidence>
<dbReference type="PANTHER" id="PTHR46404">
    <property type="entry name" value="DNA POLYMERASE IOTA"/>
    <property type="match status" value="1"/>
</dbReference>
<dbReference type="SUPFAM" id="SSF100879">
    <property type="entry name" value="Lesion bypass DNA polymerase (Y-family), little finger domain"/>
    <property type="match status" value="1"/>
</dbReference>
<feature type="region of interest" description="Disordered" evidence="4">
    <location>
        <begin position="734"/>
        <end position="769"/>
    </location>
</feature>